<dbReference type="EMBL" id="BMLW01000009">
    <property type="protein sequence ID" value="GGP12951.1"/>
    <property type="molecule type" value="Genomic_DNA"/>
</dbReference>
<evidence type="ECO:0000259" key="12">
    <source>
        <dbReference type="PROSITE" id="PS51721"/>
    </source>
</evidence>
<evidence type="ECO:0000256" key="6">
    <source>
        <dbReference type="ARBA" id="ARBA00022801"/>
    </source>
</evidence>
<name>A0ABQ2NXJ8_9BACI</name>
<accession>A0ABQ2NXJ8</accession>
<feature type="binding site" evidence="10">
    <location>
        <position position="280"/>
    </location>
    <ligand>
        <name>Zn(2+)</name>
        <dbReference type="ChEBI" id="CHEBI:29105"/>
    </ligand>
</feature>
<dbReference type="NCBIfam" id="TIGR00157">
    <property type="entry name" value="ribosome small subunit-dependent GTPase A"/>
    <property type="match status" value="1"/>
</dbReference>
<dbReference type="Pfam" id="PF03193">
    <property type="entry name" value="RsgA_GTPase"/>
    <property type="match status" value="1"/>
</dbReference>
<organism evidence="13 14">
    <name type="scientific">Oceanobacillus neutriphilus</name>
    <dbReference type="NCBI Taxonomy" id="531815"/>
    <lineage>
        <taxon>Bacteria</taxon>
        <taxon>Bacillati</taxon>
        <taxon>Bacillota</taxon>
        <taxon>Bacilli</taxon>
        <taxon>Bacillales</taxon>
        <taxon>Bacillaceae</taxon>
        <taxon>Oceanobacillus</taxon>
    </lineage>
</organism>
<comment type="subcellular location">
    <subcellularLocation>
        <location evidence="10">Cytoplasm</location>
    </subcellularLocation>
</comment>
<evidence type="ECO:0000256" key="8">
    <source>
        <dbReference type="ARBA" id="ARBA00022884"/>
    </source>
</evidence>
<dbReference type="EC" id="3.6.1.-" evidence="10"/>
<feature type="binding site" evidence="10">
    <location>
        <position position="293"/>
    </location>
    <ligand>
        <name>Zn(2+)</name>
        <dbReference type="ChEBI" id="CHEBI:29105"/>
    </ligand>
</feature>
<keyword evidence="6 10" id="KW-0378">Hydrolase</keyword>
<reference evidence="14" key="1">
    <citation type="journal article" date="2019" name="Int. J. Syst. Evol. Microbiol.">
        <title>The Global Catalogue of Microorganisms (GCM) 10K type strain sequencing project: providing services to taxonomists for standard genome sequencing and annotation.</title>
        <authorList>
            <consortium name="The Broad Institute Genomics Platform"/>
            <consortium name="The Broad Institute Genome Sequencing Center for Infectious Disease"/>
            <person name="Wu L."/>
            <person name="Ma J."/>
        </authorList>
    </citation>
    <scope>NUCLEOTIDE SEQUENCE [LARGE SCALE GENOMIC DNA]</scope>
    <source>
        <strain evidence="14">CGMCC 1.7693</strain>
    </source>
</reference>
<feature type="binding site" evidence="10">
    <location>
        <position position="287"/>
    </location>
    <ligand>
        <name>Zn(2+)</name>
        <dbReference type="ChEBI" id="CHEBI:29105"/>
    </ligand>
</feature>
<feature type="domain" description="CP-type G" evidence="12">
    <location>
        <begin position="96"/>
        <end position="256"/>
    </location>
</feature>
<keyword evidence="9 10" id="KW-0342">GTP-binding</keyword>
<comment type="subunit">
    <text evidence="10">Monomer. Associates with 30S ribosomal subunit, binds 16S rRNA.</text>
</comment>
<evidence type="ECO:0000256" key="3">
    <source>
        <dbReference type="ARBA" id="ARBA00022723"/>
    </source>
</evidence>
<evidence type="ECO:0000256" key="1">
    <source>
        <dbReference type="ARBA" id="ARBA00022490"/>
    </source>
</evidence>
<dbReference type="PANTHER" id="PTHR32120:SF10">
    <property type="entry name" value="SMALL RIBOSOMAL SUBUNIT BIOGENESIS GTPASE RSGA"/>
    <property type="match status" value="1"/>
</dbReference>
<keyword evidence="4 10" id="KW-0699">rRNA-binding</keyword>
<evidence type="ECO:0000256" key="5">
    <source>
        <dbReference type="ARBA" id="ARBA00022741"/>
    </source>
</evidence>
<evidence type="ECO:0000313" key="14">
    <source>
        <dbReference type="Proteomes" id="UP000641206"/>
    </source>
</evidence>
<keyword evidence="2 10" id="KW-0690">Ribosome biogenesis</keyword>
<dbReference type="Proteomes" id="UP000641206">
    <property type="component" value="Unassembled WGS sequence"/>
</dbReference>
<keyword evidence="8 10" id="KW-0694">RNA-binding</keyword>
<keyword evidence="14" id="KW-1185">Reference proteome</keyword>
<protein>
    <recommendedName>
        <fullName evidence="10">Small ribosomal subunit biogenesis GTPase RsgA</fullName>
        <ecNumber evidence="10">3.6.1.-</ecNumber>
    </recommendedName>
</protein>
<dbReference type="InterPro" id="IPR030378">
    <property type="entry name" value="G_CP_dom"/>
</dbReference>
<evidence type="ECO:0000313" key="13">
    <source>
        <dbReference type="EMBL" id="GGP12951.1"/>
    </source>
</evidence>
<evidence type="ECO:0000256" key="10">
    <source>
        <dbReference type="HAMAP-Rule" id="MF_01820"/>
    </source>
</evidence>
<comment type="similarity">
    <text evidence="10">Belongs to the TRAFAC class YlqF/YawG GTPase family. RsgA subfamily.</text>
</comment>
<sequence length="348" mass="39718">MYEFQKNYAYRPEINYQGSIELLARVINEQKERYTVQTIYGARQAVVKGKLRHNASSREDFPSVGDWVVLKQNNPHDVLIIDELLPRFSSIVRKADELETNAQILASNVTKVFIVLSLEEKINERKLERFLVTVWESGASPIIILSKADLVENLEAAKQKIDQIALGIPVLTWDAVNEIGKEEIRNTIHADDTIVLIGNSGVGKSTLINHLLGEEVLKTQAVRDSDKRGRHTTTHRELFRLPDGGVIIDTPGMRSFLLWAGEESGLSHTFSDIQMLIGKCRFNDCLHDTEPDCAVKEALASGELDKERWNSYVKLQKELAYLERRQNARLAAEEKKKWKRTTMQHRMK</sequence>
<comment type="cofactor">
    <cofactor evidence="10">
        <name>Zn(2+)</name>
        <dbReference type="ChEBI" id="CHEBI:29105"/>
    </cofactor>
    <text evidence="10">Binds 1 zinc ion per subunit.</text>
</comment>
<keyword evidence="3 10" id="KW-0479">Metal-binding</keyword>
<gene>
    <name evidence="10" type="primary">rsgA</name>
    <name evidence="13" type="ORF">GCM10011346_30980</name>
</gene>
<keyword evidence="7 10" id="KW-0862">Zinc</keyword>
<evidence type="ECO:0000256" key="7">
    <source>
        <dbReference type="ARBA" id="ARBA00022833"/>
    </source>
</evidence>
<comment type="caution">
    <text evidence="13">The sequence shown here is derived from an EMBL/GenBank/DDBJ whole genome shotgun (WGS) entry which is preliminary data.</text>
</comment>
<dbReference type="InterPro" id="IPR027417">
    <property type="entry name" value="P-loop_NTPase"/>
</dbReference>
<dbReference type="InterPro" id="IPR004881">
    <property type="entry name" value="Ribosome_biogen_GTPase_RsgA"/>
</dbReference>
<dbReference type="Gene3D" id="1.10.40.50">
    <property type="entry name" value="Probable gtpase engc, domain 3"/>
    <property type="match status" value="1"/>
</dbReference>
<feature type="domain" description="EngC GTPase" evidence="11">
    <location>
        <begin position="107"/>
        <end position="254"/>
    </location>
</feature>
<feature type="binding site" evidence="10">
    <location>
        <begin position="146"/>
        <end position="149"/>
    </location>
    <ligand>
        <name>GTP</name>
        <dbReference type="ChEBI" id="CHEBI:37565"/>
    </ligand>
</feature>
<feature type="binding site" evidence="10">
    <location>
        <begin position="198"/>
        <end position="206"/>
    </location>
    <ligand>
        <name>GTP</name>
        <dbReference type="ChEBI" id="CHEBI:37565"/>
    </ligand>
</feature>
<dbReference type="CDD" id="cd01854">
    <property type="entry name" value="YjeQ_EngC"/>
    <property type="match status" value="1"/>
</dbReference>
<keyword evidence="5 10" id="KW-0547">Nucleotide-binding</keyword>
<dbReference type="RefSeq" id="WP_188735242.1">
    <property type="nucleotide sequence ID" value="NZ_BMLW01000009.1"/>
</dbReference>
<evidence type="ECO:0000259" key="11">
    <source>
        <dbReference type="PROSITE" id="PS50936"/>
    </source>
</evidence>
<feature type="binding site" evidence="10">
    <location>
        <position position="285"/>
    </location>
    <ligand>
        <name>Zn(2+)</name>
        <dbReference type="ChEBI" id="CHEBI:29105"/>
    </ligand>
</feature>
<evidence type="ECO:0000256" key="9">
    <source>
        <dbReference type="ARBA" id="ARBA00023134"/>
    </source>
</evidence>
<comment type="function">
    <text evidence="10">One of several proteins that assist in the late maturation steps of the functional core of the 30S ribosomal subunit. Helps release RbfA from mature subunits. May play a role in the assembly of ribosomal proteins into the subunit. Circularly permuted GTPase that catalyzes slow GTP hydrolysis, GTPase activity is stimulated by the 30S ribosomal subunit.</text>
</comment>
<proteinExistence type="inferred from homology"/>
<dbReference type="InterPro" id="IPR010914">
    <property type="entry name" value="RsgA_GTPase_dom"/>
</dbReference>
<evidence type="ECO:0000256" key="4">
    <source>
        <dbReference type="ARBA" id="ARBA00022730"/>
    </source>
</evidence>
<keyword evidence="1 10" id="KW-0963">Cytoplasm</keyword>
<dbReference type="PROSITE" id="PS51721">
    <property type="entry name" value="G_CP"/>
    <property type="match status" value="1"/>
</dbReference>
<dbReference type="HAMAP" id="MF_01820">
    <property type="entry name" value="GTPase_RsgA"/>
    <property type="match status" value="1"/>
</dbReference>
<evidence type="ECO:0000256" key="2">
    <source>
        <dbReference type="ARBA" id="ARBA00022517"/>
    </source>
</evidence>
<dbReference type="SUPFAM" id="SSF52540">
    <property type="entry name" value="P-loop containing nucleoside triphosphate hydrolases"/>
    <property type="match status" value="1"/>
</dbReference>
<dbReference type="PANTHER" id="PTHR32120">
    <property type="entry name" value="SMALL RIBOSOMAL SUBUNIT BIOGENESIS GTPASE RSGA"/>
    <property type="match status" value="1"/>
</dbReference>
<dbReference type="PROSITE" id="PS50936">
    <property type="entry name" value="ENGC_GTPASE"/>
    <property type="match status" value="1"/>
</dbReference>
<dbReference type="Gene3D" id="3.40.50.300">
    <property type="entry name" value="P-loop containing nucleotide triphosphate hydrolases"/>
    <property type="match status" value="1"/>
</dbReference>